<sequence length="103" mass="10936">MAHTVEWTVRLHLFEEEGTTKARVMLDTGTTELVGHGVAHRSPDDMDVPEIGDELAAGRALHDLGRQLVRVAAQDIETVGAAGTGRGDLPETGWPLTDQAPGG</sequence>
<evidence type="ECO:0000256" key="1">
    <source>
        <dbReference type="SAM" id="MobiDB-lite"/>
    </source>
</evidence>
<reference evidence="2 3" key="1">
    <citation type="submission" date="2024-06" db="EMBL/GenBank/DDBJ databases">
        <title>The Natural Products Discovery Center: Release of the First 8490 Sequenced Strains for Exploring Actinobacteria Biosynthetic Diversity.</title>
        <authorList>
            <person name="Kalkreuter E."/>
            <person name="Kautsar S.A."/>
            <person name="Yang D."/>
            <person name="Bader C.D."/>
            <person name="Teijaro C.N."/>
            <person name="Fluegel L."/>
            <person name="Davis C.M."/>
            <person name="Simpson J.R."/>
            <person name="Lauterbach L."/>
            <person name="Steele A.D."/>
            <person name="Gui C."/>
            <person name="Meng S."/>
            <person name="Li G."/>
            <person name="Viehrig K."/>
            <person name="Ye F."/>
            <person name="Su P."/>
            <person name="Kiefer A.F."/>
            <person name="Nichols A."/>
            <person name="Cepeda A.J."/>
            <person name="Yan W."/>
            <person name="Fan B."/>
            <person name="Jiang Y."/>
            <person name="Adhikari A."/>
            <person name="Zheng C.-J."/>
            <person name="Schuster L."/>
            <person name="Cowan T.M."/>
            <person name="Smanski M.J."/>
            <person name="Chevrette M.G."/>
            <person name="De Carvalho L.P.S."/>
            <person name="Shen B."/>
        </authorList>
    </citation>
    <scope>NUCLEOTIDE SEQUENCE [LARGE SCALE GENOMIC DNA]</scope>
    <source>
        <strain evidence="2 3">NPDC046851</strain>
    </source>
</reference>
<keyword evidence="3" id="KW-1185">Reference proteome</keyword>
<dbReference type="Gene3D" id="3.30.160.240">
    <property type="entry name" value="Rv1738"/>
    <property type="match status" value="1"/>
</dbReference>
<dbReference type="EMBL" id="JBEYXT010000102">
    <property type="protein sequence ID" value="MEU6803640.1"/>
    <property type="molecule type" value="Genomic_DNA"/>
</dbReference>
<protein>
    <submittedName>
        <fullName evidence="2">DUF1876 domain-containing protein</fullName>
    </submittedName>
</protein>
<proteinExistence type="predicted"/>
<name>A0ABV3B2K2_9ACTN</name>
<dbReference type="Pfam" id="PF08962">
    <property type="entry name" value="Rv2632c-like"/>
    <property type="match status" value="1"/>
</dbReference>
<evidence type="ECO:0000313" key="3">
    <source>
        <dbReference type="Proteomes" id="UP001551189"/>
    </source>
</evidence>
<accession>A0ABV3B2K2</accession>
<dbReference type="InterPro" id="IPR038070">
    <property type="entry name" value="Rv2632c-like_sf"/>
</dbReference>
<dbReference type="SUPFAM" id="SSF143212">
    <property type="entry name" value="Rv2632c-like"/>
    <property type="match status" value="1"/>
</dbReference>
<dbReference type="RefSeq" id="WP_359697674.1">
    <property type="nucleotide sequence ID" value="NZ_JBEYXT010000102.1"/>
</dbReference>
<evidence type="ECO:0000313" key="2">
    <source>
        <dbReference type="EMBL" id="MEU6803640.1"/>
    </source>
</evidence>
<gene>
    <name evidence="2" type="ORF">ABZ931_21900</name>
</gene>
<comment type="caution">
    <text evidence="2">The sequence shown here is derived from an EMBL/GenBank/DDBJ whole genome shotgun (WGS) entry which is preliminary data.</text>
</comment>
<feature type="region of interest" description="Disordered" evidence="1">
    <location>
        <begin position="81"/>
        <end position="103"/>
    </location>
</feature>
<dbReference type="InterPro" id="IPR015057">
    <property type="entry name" value="Rv2632c-like"/>
</dbReference>
<organism evidence="2 3">
    <name type="scientific">Streptomyces neyagawaensis</name>
    <dbReference type="NCBI Taxonomy" id="42238"/>
    <lineage>
        <taxon>Bacteria</taxon>
        <taxon>Bacillati</taxon>
        <taxon>Actinomycetota</taxon>
        <taxon>Actinomycetes</taxon>
        <taxon>Kitasatosporales</taxon>
        <taxon>Streptomycetaceae</taxon>
        <taxon>Streptomyces</taxon>
    </lineage>
</organism>
<dbReference type="Proteomes" id="UP001551189">
    <property type="component" value="Unassembled WGS sequence"/>
</dbReference>